<evidence type="ECO:0000256" key="7">
    <source>
        <dbReference type="ARBA" id="ARBA00023235"/>
    </source>
</evidence>
<evidence type="ECO:0000256" key="3">
    <source>
        <dbReference type="ARBA" id="ARBA00012057"/>
    </source>
</evidence>
<evidence type="ECO:0000259" key="10">
    <source>
        <dbReference type="PROSITE" id="PS51462"/>
    </source>
</evidence>
<dbReference type="PANTHER" id="PTHR11895">
    <property type="entry name" value="TRANSAMIDASE"/>
    <property type="match status" value="1"/>
</dbReference>
<gene>
    <name evidence="8" type="primary">idi</name>
    <name evidence="11" type="ORF">CJ198_03375</name>
</gene>
<dbReference type="Proteomes" id="UP000235703">
    <property type="component" value="Unassembled WGS sequence"/>
</dbReference>
<dbReference type="UniPathway" id="UPA00059">
    <property type="reaction ID" value="UER00104"/>
</dbReference>
<dbReference type="InterPro" id="IPR000086">
    <property type="entry name" value="NUDIX_hydrolase_dom"/>
</dbReference>
<feature type="active site" evidence="8">
    <location>
        <position position="609"/>
    </location>
</feature>
<dbReference type="SUPFAM" id="SSF75304">
    <property type="entry name" value="Amidase signature (AS) enzymes"/>
    <property type="match status" value="1"/>
</dbReference>
<dbReference type="Pfam" id="PF01425">
    <property type="entry name" value="Amidase"/>
    <property type="match status" value="2"/>
</dbReference>
<keyword evidence="12" id="KW-1185">Reference proteome</keyword>
<keyword evidence="4 8" id="KW-0963">Cytoplasm</keyword>
<dbReference type="NCBIfam" id="TIGR02150">
    <property type="entry name" value="IPP_isom_1"/>
    <property type="match status" value="1"/>
</dbReference>
<feature type="compositionally biased region" description="Gly residues" evidence="9">
    <location>
        <begin position="474"/>
        <end position="485"/>
    </location>
</feature>
<dbReference type="GO" id="GO:0050992">
    <property type="term" value="P:dimethylallyl diphosphate biosynthetic process"/>
    <property type="evidence" value="ECO:0007669"/>
    <property type="project" value="UniProtKB-UniRule"/>
</dbReference>
<comment type="pathway">
    <text evidence="1 8">Isoprenoid biosynthesis; dimethylallyl diphosphate biosynthesis; dimethylallyl diphosphate from isopentenyl diphosphate: step 1/1.</text>
</comment>
<keyword evidence="8" id="KW-0479">Metal-binding</keyword>
<keyword evidence="8" id="KW-0460">Magnesium</keyword>
<keyword evidence="6 8" id="KW-0414">Isoprene biosynthesis</keyword>
<comment type="subcellular location">
    <subcellularLocation>
        <location evidence="8">Cytoplasm</location>
    </subcellularLocation>
</comment>
<dbReference type="SUPFAM" id="SSF55811">
    <property type="entry name" value="Nudix"/>
    <property type="match status" value="1"/>
</dbReference>
<feature type="binding site" evidence="8">
    <location>
        <position position="609"/>
    </location>
    <ligand>
        <name>Mn(2+)</name>
        <dbReference type="ChEBI" id="CHEBI:29035"/>
    </ligand>
</feature>
<dbReference type="AlphaFoldDB" id="A0A2N6PI99"/>
<dbReference type="InterPro" id="IPR056375">
    <property type="entry name" value="Idi_bact"/>
</dbReference>
<dbReference type="Pfam" id="PF00293">
    <property type="entry name" value="NUDIX"/>
    <property type="match status" value="1"/>
</dbReference>
<name>A0A2N6PI99_9MICO</name>
<dbReference type="GO" id="GO:0008299">
    <property type="term" value="P:isoprenoid biosynthetic process"/>
    <property type="evidence" value="ECO:0007669"/>
    <property type="project" value="UniProtKB-UniRule"/>
</dbReference>
<evidence type="ECO:0000256" key="5">
    <source>
        <dbReference type="ARBA" id="ARBA00023211"/>
    </source>
</evidence>
<evidence type="ECO:0000256" key="6">
    <source>
        <dbReference type="ARBA" id="ARBA00023229"/>
    </source>
</evidence>
<dbReference type="InterPro" id="IPR011876">
    <property type="entry name" value="IsopentenylPP_isomerase_typ1"/>
</dbReference>
<protein>
    <recommendedName>
        <fullName evidence="3 8">Isopentenyl-diphosphate Delta-isomerase</fullName>
        <shortName evidence="8">IPP isomerase</shortName>
        <ecNumber evidence="3 8">5.3.3.2</ecNumber>
    </recommendedName>
    <alternativeName>
        <fullName evidence="8">IPP:DMAPP isomerase</fullName>
    </alternativeName>
    <alternativeName>
        <fullName evidence="8">Isopentenyl pyrophosphate isomerase</fullName>
    </alternativeName>
</protein>
<dbReference type="GO" id="GO:0004452">
    <property type="term" value="F:isopentenyl-diphosphate delta-isomerase activity"/>
    <property type="evidence" value="ECO:0007669"/>
    <property type="project" value="UniProtKB-UniRule"/>
</dbReference>
<dbReference type="InterPro" id="IPR015797">
    <property type="entry name" value="NUDIX_hydrolase-like_dom_sf"/>
</dbReference>
<dbReference type="Gene3D" id="3.90.79.10">
    <property type="entry name" value="Nucleoside Triphosphate Pyrophosphohydrolase"/>
    <property type="match status" value="1"/>
</dbReference>
<dbReference type="PROSITE" id="PS51462">
    <property type="entry name" value="NUDIX"/>
    <property type="match status" value="1"/>
</dbReference>
<feature type="binding site" evidence="8">
    <location>
        <position position="562"/>
    </location>
    <ligand>
        <name>Mn(2+)</name>
        <dbReference type="ChEBI" id="CHEBI:29035"/>
    </ligand>
</feature>
<dbReference type="EMBL" id="PNFZ01000002">
    <property type="protein sequence ID" value="PMB98403.1"/>
    <property type="molecule type" value="Genomic_DNA"/>
</dbReference>
<feature type="binding site" evidence="8">
    <location>
        <position position="518"/>
    </location>
    <ligand>
        <name>Mn(2+)</name>
        <dbReference type="ChEBI" id="CHEBI:29035"/>
    </ligand>
</feature>
<comment type="cofactor">
    <cofactor evidence="8">
        <name>Mg(2+)</name>
        <dbReference type="ChEBI" id="CHEBI:18420"/>
    </cofactor>
    <text evidence="8">Binds 1 Mg(2+) ion per subunit. The magnesium ion binds only when substrate is bound.</text>
</comment>
<dbReference type="GO" id="GO:0005737">
    <property type="term" value="C:cytoplasm"/>
    <property type="evidence" value="ECO:0007669"/>
    <property type="project" value="UniProtKB-SubCell"/>
</dbReference>
<feature type="domain" description="Nudix hydrolase" evidence="10">
    <location>
        <begin position="523"/>
        <end position="657"/>
    </location>
</feature>
<dbReference type="InterPro" id="IPR023631">
    <property type="entry name" value="Amidase_dom"/>
</dbReference>
<evidence type="ECO:0000256" key="8">
    <source>
        <dbReference type="HAMAP-Rule" id="MF_00202"/>
    </source>
</evidence>
<dbReference type="HAMAP" id="MF_00202">
    <property type="entry name" value="Idi"/>
    <property type="match status" value="1"/>
</dbReference>
<comment type="function">
    <text evidence="8">Catalyzes the 1,3-allylic rearrangement of the homoallylic substrate isopentenyl (IPP) to its highly electrophilic allylic isomer, dimethylallyl diphosphate (DMAPP).</text>
</comment>
<feature type="binding site" evidence="8">
    <location>
        <position position="580"/>
    </location>
    <ligand>
        <name>Mg(2+)</name>
        <dbReference type="ChEBI" id="CHEBI:18420"/>
    </ligand>
</feature>
<dbReference type="InterPro" id="IPR000120">
    <property type="entry name" value="Amidase"/>
</dbReference>
<feature type="region of interest" description="Disordered" evidence="9">
    <location>
        <begin position="470"/>
        <end position="491"/>
    </location>
</feature>
<comment type="catalytic activity">
    <reaction evidence="8">
        <text>isopentenyl diphosphate = dimethylallyl diphosphate</text>
        <dbReference type="Rhea" id="RHEA:23284"/>
        <dbReference type="ChEBI" id="CHEBI:57623"/>
        <dbReference type="ChEBI" id="CHEBI:128769"/>
        <dbReference type="EC" id="5.3.3.2"/>
    </reaction>
</comment>
<feature type="binding site" evidence="8">
    <location>
        <position position="525"/>
    </location>
    <ligand>
        <name>Mn(2+)</name>
        <dbReference type="ChEBI" id="CHEBI:29035"/>
    </ligand>
</feature>
<reference evidence="11 12" key="1">
    <citation type="submission" date="2017-09" db="EMBL/GenBank/DDBJ databases">
        <title>Bacterial strain isolated from the female urinary microbiota.</title>
        <authorList>
            <person name="Thomas-White K."/>
            <person name="Kumar N."/>
            <person name="Forster S."/>
            <person name="Putonti C."/>
            <person name="Lawley T."/>
            <person name="Wolfe A.J."/>
        </authorList>
    </citation>
    <scope>NUCLEOTIDE SEQUENCE [LARGE SCALE GENOMIC DNA]</scope>
    <source>
        <strain evidence="11 12">UMB0680</strain>
    </source>
</reference>
<evidence type="ECO:0000313" key="11">
    <source>
        <dbReference type="EMBL" id="PMB98403.1"/>
    </source>
</evidence>
<dbReference type="PANTHER" id="PTHR11895:SF176">
    <property type="entry name" value="AMIDASE AMID-RELATED"/>
    <property type="match status" value="1"/>
</dbReference>
<dbReference type="InterPro" id="IPR036928">
    <property type="entry name" value="AS_sf"/>
</dbReference>
<dbReference type="EC" id="5.3.3.2" evidence="3 8"/>
<evidence type="ECO:0000256" key="1">
    <source>
        <dbReference type="ARBA" id="ARBA00004826"/>
    </source>
</evidence>
<proteinExistence type="inferred from homology"/>
<comment type="cofactor">
    <cofactor evidence="8">
        <name>Mn(2+)</name>
        <dbReference type="ChEBI" id="CHEBI:29035"/>
    </cofactor>
    <text evidence="8">Binds 1 Mn(2+) ion per subunit.</text>
</comment>
<sequence>MLYEWTMDNSRGTTAGQPIRALTVAQALAACETIGRDLNAIVETLPVDPRAAGMPIAVKDVIDIAGSLTTMGSHVRPEEPATASAAIIELCERLGLVPVAKTTCQEHSYGIMGEESTHGRGVNPIWPGYTTGGSSYGSALAVAAGIVPAALGTDTAGSVRVPAACAGIVGFKPTLGRLPTAGVAPLSDSFDTVGLFTRTPAELAALWPRFAAACPGPVPGQATVPAPEVGDQRLADLASGEGRRVLRIGVFAADDLGAGAHPGGGLAHDRAWFEARVRPWLQQRCAAAAATGWQIELVDLTGAFDLPATAQSYSTMRARESWLIHRPAWEAGRRDFQPQVRANIEHDQTVSAADYERAVAGCAELRAAAAEVFARVDVVLTPTMGCQPVPWEAADQGVRWAFRAYSQLFNVLGWPAVSMPIDALPRLLPGADGQATAQFPASVQIAAAPWQDSALVDIVAQIITAGTDEARGDGASGGGLDGGQGAADAGTGQNPVEQVVLVSEDGAALGTADKATVHTADTPLHQAFSCFVFDTAGRVLLTRRALSKKTWPGVWTNALCGHPGPGEPLAAAVHRRAAEELGCRLRDLTTALPAYRYRATDASGVVENEICPVFTAVLTGDLAPAADEVAEYDWVEPEQLDAAVAGVPFMFSPWMQEEWQLLRAATGPQQP</sequence>
<evidence type="ECO:0000256" key="9">
    <source>
        <dbReference type="SAM" id="MobiDB-lite"/>
    </source>
</evidence>
<comment type="caution">
    <text evidence="11">The sequence shown here is derived from an EMBL/GenBank/DDBJ whole genome shotgun (WGS) entry which is preliminary data.</text>
</comment>
<accession>A0A2N6PI99</accession>
<feature type="active site" evidence="8">
    <location>
        <position position="560"/>
    </location>
</feature>
<keyword evidence="5 8" id="KW-0464">Manganese</keyword>
<feature type="binding site" evidence="8">
    <location>
        <position position="607"/>
    </location>
    <ligand>
        <name>Mn(2+)</name>
        <dbReference type="ChEBI" id="CHEBI:29035"/>
    </ligand>
</feature>
<dbReference type="NCBIfam" id="NF002995">
    <property type="entry name" value="PRK03759.1"/>
    <property type="match status" value="1"/>
</dbReference>
<dbReference type="CDD" id="cd02885">
    <property type="entry name" value="NUDIX_IPP_Isomerase"/>
    <property type="match status" value="1"/>
</dbReference>
<dbReference type="OrthoDB" id="182039at2"/>
<dbReference type="GO" id="GO:0046872">
    <property type="term" value="F:metal ion binding"/>
    <property type="evidence" value="ECO:0007669"/>
    <property type="project" value="UniProtKB-KW"/>
</dbReference>
<evidence type="ECO:0000256" key="2">
    <source>
        <dbReference type="ARBA" id="ARBA00007579"/>
    </source>
</evidence>
<comment type="similarity">
    <text evidence="2 8">Belongs to the IPP isomerase type 1 family.</text>
</comment>
<evidence type="ECO:0000256" key="4">
    <source>
        <dbReference type="ARBA" id="ARBA00022490"/>
    </source>
</evidence>
<dbReference type="Gene3D" id="3.90.1300.10">
    <property type="entry name" value="Amidase signature (AS) domain"/>
    <property type="match status" value="1"/>
</dbReference>
<evidence type="ECO:0000313" key="12">
    <source>
        <dbReference type="Proteomes" id="UP000235703"/>
    </source>
</evidence>
<organism evidence="11 12">
    <name type="scientific">Brevibacterium luteolum</name>
    <dbReference type="NCBI Taxonomy" id="199591"/>
    <lineage>
        <taxon>Bacteria</taxon>
        <taxon>Bacillati</taxon>
        <taxon>Actinomycetota</taxon>
        <taxon>Actinomycetes</taxon>
        <taxon>Micrococcales</taxon>
        <taxon>Brevibacteriaceae</taxon>
        <taxon>Brevibacterium</taxon>
    </lineage>
</organism>
<keyword evidence="7 8" id="KW-0413">Isomerase</keyword>